<dbReference type="Pfam" id="PF23259">
    <property type="entry name" value="CHX17_C"/>
    <property type="match status" value="1"/>
</dbReference>
<dbReference type="EMBL" id="NKXS01003091">
    <property type="protein sequence ID" value="PIN10869.1"/>
    <property type="molecule type" value="Genomic_DNA"/>
</dbReference>
<sequence>MNFHKSCLKQGGIILGPSALGRSKHFMGWIFPSWSTPILESVASMGLLFYLFIVGLELDLNSIRRSGKKAIGIAFAGISLPFLLGIGLTFLVRKALKSQVQTGFGPCFMFIGISLSVTAFPVLARILAELKLLTTGVGETAMAAAALNDFAAWMLLALAVAVAGGSKGTALTSIWILLSGLGFIAFVILIIRPAMNYLVRKSSRGDEVIERSCIILTLVGVMISGFMTDMIGIHAIFGAFMFGIIIPKSGEFAGKLIKRIEDSVSGLLLPLYFASTGLKTDIWKITGGEAWGLLVVVISTACAGKILGTFAVALMCTIPVRESLTLGVLMNTKGLVELIVLNIGREKKVLDDKMFTILVLMALFNTFITTPIVMAIYKPTRNLSSQTNHHPKQHSPKPESLNELQILACIRGPSELPTLIRLIDSYKSPKSSTRKVYIMRLVELTERSSSIVMVQRTRKNGVPCISRFSQDEFSQQITAAFEVYRMVREVKLRPATSISTLSIMHEDICHIAKKKEAGIVILPFHKQWKREDDGDLEIDLGLGWRGVNHRVLENAPCSIGVLVDRGFGFGPGPDMVKRVCVPFLGGPDGREALRLAGRMADHPKMRVTVIRFCGSSGPEDEIKSRPSSSAIVTNETSYGTKVQREEQDCELDETALVEFTRRWDGIVKFVEKEANDKVEEVLAIAQSTEFELIMVGKGRFPRAIAAEVAHHQVEYEELGSIGGLLASSQHGIKSSVLVIQQQDYLREDHSTHLTCFGERMFRLINA</sequence>
<feature type="transmembrane region" description="Helical" evidence="10">
    <location>
        <begin position="70"/>
        <end position="91"/>
    </location>
</feature>
<keyword evidence="15" id="KW-1185">Reference proteome</keyword>
<evidence type="ECO:0000259" key="11">
    <source>
        <dbReference type="Pfam" id="PF00999"/>
    </source>
</evidence>
<keyword evidence="3" id="KW-0633">Potassium transport</keyword>
<dbReference type="PANTHER" id="PTHR32468">
    <property type="entry name" value="CATION/H + ANTIPORTER"/>
    <property type="match status" value="1"/>
</dbReference>
<dbReference type="GO" id="GO:0006885">
    <property type="term" value="P:regulation of pH"/>
    <property type="evidence" value="ECO:0007669"/>
    <property type="project" value="TreeGrafter"/>
</dbReference>
<evidence type="ECO:0000313" key="15">
    <source>
        <dbReference type="Proteomes" id="UP000231279"/>
    </source>
</evidence>
<dbReference type="GO" id="GO:0016020">
    <property type="term" value="C:membrane"/>
    <property type="evidence" value="ECO:0007669"/>
    <property type="project" value="UniProtKB-SubCell"/>
</dbReference>
<dbReference type="OrthoDB" id="2687058at2759"/>
<feature type="transmembrane region" description="Helical" evidence="10">
    <location>
        <begin position="103"/>
        <end position="128"/>
    </location>
</feature>
<comment type="similarity">
    <text evidence="9">Belongs to the monovalent cation:proton antiporter 2 (CPA2) transporter (TC 2.A.37) family. CHX (TC 2.A.37.4) subfamily.</text>
</comment>
<accession>A0A2G9H011</accession>
<organism evidence="14 15">
    <name type="scientific">Handroanthus impetiginosus</name>
    <dbReference type="NCBI Taxonomy" id="429701"/>
    <lineage>
        <taxon>Eukaryota</taxon>
        <taxon>Viridiplantae</taxon>
        <taxon>Streptophyta</taxon>
        <taxon>Embryophyta</taxon>
        <taxon>Tracheophyta</taxon>
        <taxon>Spermatophyta</taxon>
        <taxon>Magnoliopsida</taxon>
        <taxon>eudicotyledons</taxon>
        <taxon>Gunneridae</taxon>
        <taxon>Pentapetalae</taxon>
        <taxon>asterids</taxon>
        <taxon>lamiids</taxon>
        <taxon>Lamiales</taxon>
        <taxon>Bignoniaceae</taxon>
        <taxon>Crescentiina</taxon>
        <taxon>Tabebuia alliance</taxon>
        <taxon>Handroanthus</taxon>
    </lineage>
</organism>
<keyword evidence="6 10" id="KW-1133">Transmembrane helix</keyword>
<evidence type="ECO:0000259" key="13">
    <source>
        <dbReference type="Pfam" id="PF23259"/>
    </source>
</evidence>
<evidence type="ECO:0000256" key="5">
    <source>
        <dbReference type="ARBA" id="ARBA00022958"/>
    </source>
</evidence>
<feature type="domain" description="Cation/H(+) antiporter central" evidence="12">
    <location>
        <begin position="436"/>
        <end position="570"/>
    </location>
</feature>
<protein>
    <submittedName>
        <fullName evidence="14">Putative K+/H+-antiporter</fullName>
    </submittedName>
</protein>
<dbReference type="InterPro" id="IPR057291">
    <property type="entry name" value="CHX17_2nd"/>
</dbReference>
<proteinExistence type="inferred from homology"/>
<evidence type="ECO:0000256" key="8">
    <source>
        <dbReference type="ARBA" id="ARBA00023136"/>
    </source>
</evidence>
<dbReference type="GO" id="GO:0015297">
    <property type="term" value="F:antiporter activity"/>
    <property type="evidence" value="ECO:0007669"/>
    <property type="project" value="InterPro"/>
</dbReference>
<dbReference type="GO" id="GO:0012505">
    <property type="term" value="C:endomembrane system"/>
    <property type="evidence" value="ECO:0007669"/>
    <property type="project" value="TreeGrafter"/>
</dbReference>
<comment type="caution">
    <text evidence="14">The sequence shown here is derived from an EMBL/GenBank/DDBJ whole genome shotgun (WGS) entry which is preliminary data.</text>
</comment>
<evidence type="ECO:0000313" key="14">
    <source>
        <dbReference type="EMBL" id="PIN10869.1"/>
    </source>
</evidence>
<evidence type="ECO:0000256" key="10">
    <source>
        <dbReference type="SAM" id="Phobius"/>
    </source>
</evidence>
<feature type="domain" description="Cation/H+ exchanger transmembrane" evidence="11">
    <location>
        <begin position="12"/>
        <end position="373"/>
    </location>
</feature>
<dbReference type="Pfam" id="PF23256">
    <property type="entry name" value="CHX17_2nd"/>
    <property type="match status" value="1"/>
</dbReference>
<evidence type="ECO:0000256" key="4">
    <source>
        <dbReference type="ARBA" id="ARBA00022692"/>
    </source>
</evidence>
<dbReference type="PANTHER" id="PTHR32468:SF0">
    <property type="entry name" value="K(+)_H(+) ANTIPORTER 1"/>
    <property type="match status" value="1"/>
</dbReference>
<keyword evidence="5" id="KW-0630">Potassium</keyword>
<evidence type="ECO:0000256" key="2">
    <source>
        <dbReference type="ARBA" id="ARBA00022448"/>
    </source>
</evidence>
<name>A0A2G9H011_9LAMI</name>
<evidence type="ECO:0000256" key="3">
    <source>
        <dbReference type="ARBA" id="ARBA00022538"/>
    </source>
</evidence>
<dbReference type="AlphaFoldDB" id="A0A2G9H011"/>
<dbReference type="InterPro" id="IPR038770">
    <property type="entry name" value="Na+/solute_symporter_sf"/>
</dbReference>
<reference evidence="15" key="1">
    <citation type="journal article" date="2018" name="Gigascience">
        <title>Genome assembly of the Pink Ipe (Handroanthus impetiginosus, Bignoniaceae), a highly valued, ecologically keystone Neotropical timber forest tree.</title>
        <authorList>
            <person name="Silva-Junior O.B."/>
            <person name="Grattapaglia D."/>
            <person name="Novaes E."/>
            <person name="Collevatti R.G."/>
        </authorList>
    </citation>
    <scope>NUCLEOTIDE SEQUENCE [LARGE SCALE GENOMIC DNA]</scope>
    <source>
        <strain evidence="15">cv. UFG-1</strain>
    </source>
</reference>
<dbReference type="InterPro" id="IPR057290">
    <property type="entry name" value="CHX17_C"/>
</dbReference>
<dbReference type="GO" id="GO:1902600">
    <property type="term" value="P:proton transmembrane transport"/>
    <property type="evidence" value="ECO:0007669"/>
    <property type="project" value="InterPro"/>
</dbReference>
<feature type="transmembrane region" description="Helical" evidence="10">
    <location>
        <begin position="290"/>
        <end position="314"/>
    </location>
</feature>
<keyword evidence="4 10" id="KW-0812">Transmembrane</keyword>
<feature type="transmembrane region" description="Helical" evidence="10">
    <location>
        <begin position="355"/>
        <end position="377"/>
    </location>
</feature>
<feature type="domain" description="Cation/H(+) antiporter C-terminal" evidence="13">
    <location>
        <begin position="579"/>
        <end position="742"/>
    </location>
</feature>
<evidence type="ECO:0000256" key="6">
    <source>
        <dbReference type="ARBA" id="ARBA00022989"/>
    </source>
</evidence>
<feature type="transmembrane region" description="Helical" evidence="10">
    <location>
        <begin position="174"/>
        <end position="192"/>
    </location>
</feature>
<comment type="subcellular location">
    <subcellularLocation>
        <location evidence="1">Membrane</location>
        <topology evidence="1">Multi-pass membrane protein</topology>
    </subcellularLocation>
</comment>
<feature type="transmembrane region" description="Helical" evidence="10">
    <location>
        <begin position="38"/>
        <end position="58"/>
    </location>
</feature>
<dbReference type="Pfam" id="PF00999">
    <property type="entry name" value="Na_H_Exchanger"/>
    <property type="match status" value="1"/>
</dbReference>
<dbReference type="Gene3D" id="3.40.50.12370">
    <property type="match status" value="1"/>
</dbReference>
<dbReference type="InterPro" id="IPR050794">
    <property type="entry name" value="CPA2_transporter"/>
</dbReference>
<dbReference type="InterPro" id="IPR006153">
    <property type="entry name" value="Cation/H_exchanger_TM"/>
</dbReference>
<keyword evidence="2" id="KW-0813">Transport</keyword>
<evidence type="ECO:0000256" key="9">
    <source>
        <dbReference type="ARBA" id="ARBA00038341"/>
    </source>
</evidence>
<dbReference type="GO" id="GO:0006813">
    <property type="term" value="P:potassium ion transport"/>
    <property type="evidence" value="ECO:0007669"/>
    <property type="project" value="UniProtKB-KW"/>
</dbReference>
<evidence type="ECO:0000259" key="12">
    <source>
        <dbReference type="Pfam" id="PF23256"/>
    </source>
</evidence>
<evidence type="ECO:0000256" key="1">
    <source>
        <dbReference type="ARBA" id="ARBA00004141"/>
    </source>
</evidence>
<dbReference type="Gene3D" id="1.20.1530.20">
    <property type="match status" value="1"/>
</dbReference>
<gene>
    <name evidence="14" type="ORF">CDL12_16541</name>
</gene>
<keyword evidence="8 10" id="KW-0472">Membrane</keyword>
<dbReference type="Proteomes" id="UP000231279">
    <property type="component" value="Unassembled WGS sequence"/>
</dbReference>
<feature type="transmembrane region" description="Helical" evidence="10">
    <location>
        <begin position="140"/>
        <end position="162"/>
    </location>
</feature>
<evidence type="ECO:0000256" key="7">
    <source>
        <dbReference type="ARBA" id="ARBA00023065"/>
    </source>
</evidence>
<keyword evidence="7" id="KW-0406">Ion transport</keyword>
<feature type="transmembrane region" description="Helical" evidence="10">
    <location>
        <begin position="213"/>
        <end position="246"/>
    </location>
</feature>